<evidence type="ECO:0000313" key="4">
    <source>
        <dbReference type="Proteomes" id="UP000807025"/>
    </source>
</evidence>
<feature type="compositionally biased region" description="Polar residues" evidence="1">
    <location>
        <begin position="21"/>
        <end position="34"/>
    </location>
</feature>
<dbReference type="OrthoDB" id="5569250at2759"/>
<dbReference type="InterPro" id="IPR040976">
    <property type="entry name" value="Pkinase_fungal"/>
</dbReference>
<dbReference type="EMBL" id="MU154537">
    <property type="protein sequence ID" value="KAF9498467.1"/>
    <property type="molecule type" value="Genomic_DNA"/>
</dbReference>
<feature type="domain" description="Fungal-type protein kinase" evidence="2">
    <location>
        <begin position="335"/>
        <end position="669"/>
    </location>
</feature>
<feature type="region of interest" description="Disordered" evidence="1">
    <location>
        <begin position="271"/>
        <end position="330"/>
    </location>
</feature>
<reference evidence="3" key="1">
    <citation type="submission" date="2020-11" db="EMBL/GenBank/DDBJ databases">
        <authorList>
            <consortium name="DOE Joint Genome Institute"/>
            <person name="Ahrendt S."/>
            <person name="Riley R."/>
            <person name="Andreopoulos W."/>
            <person name="Labutti K."/>
            <person name="Pangilinan J."/>
            <person name="Ruiz-Duenas F.J."/>
            <person name="Barrasa J.M."/>
            <person name="Sanchez-Garcia M."/>
            <person name="Camarero S."/>
            <person name="Miyauchi S."/>
            <person name="Serrano A."/>
            <person name="Linde D."/>
            <person name="Babiker R."/>
            <person name="Drula E."/>
            <person name="Ayuso-Fernandez I."/>
            <person name="Pacheco R."/>
            <person name="Padilla G."/>
            <person name="Ferreira P."/>
            <person name="Barriuso J."/>
            <person name="Kellner H."/>
            <person name="Castanera R."/>
            <person name="Alfaro M."/>
            <person name="Ramirez L."/>
            <person name="Pisabarro A.G."/>
            <person name="Kuo A."/>
            <person name="Tritt A."/>
            <person name="Lipzen A."/>
            <person name="He G."/>
            <person name="Yan M."/>
            <person name="Ng V."/>
            <person name="Cullen D."/>
            <person name="Martin F."/>
            <person name="Rosso M.-N."/>
            <person name="Henrissat B."/>
            <person name="Hibbett D."/>
            <person name="Martinez A.T."/>
            <person name="Grigoriev I.V."/>
        </authorList>
    </citation>
    <scope>NUCLEOTIDE SEQUENCE</scope>
    <source>
        <strain evidence="3">ATCC 90797</strain>
    </source>
</reference>
<name>A0A9P6A3P9_PLEER</name>
<dbReference type="PANTHER" id="PTHR38248">
    <property type="entry name" value="FUNK1 6"/>
    <property type="match status" value="1"/>
</dbReference>
<accession>A0A9P6A3P9</accession>
<dbReference type="AlphaFoldDB" id="A0A9P6A3P9"/>
<evidence type="ECO:0000313" key="3">
    <source>
        <dbReference type="EMBL" id="KAF9498467.1"/>
    </source>
</evidence>
<dbReference type="PANTHER" id="PTHR38248:SF2">
    <property type="entry name" value="FUNK1 11"/>
    <property type="match status" value="1"/>
</dbReference>
<dbReference type="Proteomes" id="UP000807025">
    <property type="component" value="Unassembled WGS sequence"/>
</dbReference>
<comment type="caution">
    <text evidence="3">The sequence shown here is derived from an EMBL/GenBank/DDBJ whole genome shotgun (WGS) entry which is preliminary data.</text>
</comment>
<protein>
    <recommendedName>
        <fullName evidence="2">Fungal-type protein kinase domain-containing protein</fullName>
    </recommendedName>
</protein>
<organism evidence="3 4">
    <name type="scientific">Pleurotus eryngii</name>
    <name type="common">Boletus of the steppes</name>
    <dbReference type="NCBI Taxonomy" id="5323"/>
    <lineage>
        <taxon>Eukaryota</taxon>
        <taxon>Fungi</taxon>
        <taxon>Dikarya</taxon>
        <taxon>Basidiomycota</taxon>
        <taxon>Agaricomycotina</taxon>
        <taxon>Agaricomycetes</taxon>
        <taxon>Agaricomycetidae</taxon>
        <taxon>Agaricales</taxon>
        <taxon>Pleurotineae</taxon>
        <taxon>Pleurotaceae</taxon>
        <taxon>Pleurotus</taxon>
    </lineage>
</organism>
<dbReference type="SUPFAM" id="SSF56112">
    <property type="entry name" value="Protein kinase-like (PK-like)"/>
    <property type="match status" value="1"/>
</dbReference>
<evidence type="ECO:0000256" key="1">
    <source>
        <dbReference type="SAM" id="MobiDB-lite"/>
    </source>
</evidence>
<gene>
    <name evidence="3" type="ORF">BDN71DRAFT_1443306</name>
</gene>
<sequence>MEAGIQVVTPPPTPGARLNELKSTPQSGGAATNSEFRSSLRVADLRYPILHDILKHDSCKLRDMVGTLLWECRAEDRLDGDTTKETLLIDCLEKVVPLCEDSTLRKEMNNFSKAFPETARYPPLAHAMNRALYLLHDLHLHLPLRKPNARGLLFAQNDPKTIKGTQVPQSTSVRKPDLVAAFAAAICAAFGLTLPTELNKEVIHKLSALVACTPSNGFSWPDVLQSLELKVTPSPPNRKCSASYSSTLTVEVPWEQVPRDPHEPQIASIFSSRKRAAESDPDQQNKRSKTVKSNPIMPSTAAPPSTEPPLVESEPSTSKATQHMKPLTEGGPQVSAVVQCALYGAEMLSSSARRAFALNFILRDTVAHIWYYDSQGAIQTTGFDIIQDLPYLLVLLLAFQRFSDKQWGYVSDFQEDPGRFPRHGKNNSSSILQSYKVQLRDAKGIHITAKVTAQSPVYSGLILSGRRTVVLPAKIDGVEDENKYVLKLYWPERSRVSEVDFLADAAEIASQDTKVAGHIPTVVAFSDFEEYRTDNIRAALGLEERGGRVLRAILFPELVSVTSLKDSRDVWRALKECFHCHYGLYSRGLQHHDVSINNIMYDAQKGRGVLNDWDLAHSTKRQGSLGRERTGTMPFMALDLLTAPGWMGQVERLYRHDCESFAWVMVWICGRYDSGQEILQPPFQGWIKDRPEDCRGAKSNILTGAWRQVVPTPSFAACWTASLRHLFNLIPREDPVLQAREKSDKDIYEESVLILASSI</sequence>
<proteinExistence type="predicted"/>
<dbReference type="Pfam" id="PF17667">
    <property type="entry name" value="Pkinase_fungal"/>
    <property type="match status" value="1"/>
</dbReference>
<dbReference type="InterPro" id="IPR011009">
    <property type="entry name" value="Kinase-like_dom_sf"/>
</dbReference>
<keyword evidence="4" id="KW-1185">Reference proteome</keyword>
<feature type="region of interest" description="Disordered" evidence="1">
    <location>
        <begin position="1"/>
        <end position="34"/>
    </location>
</feature>
<evidence type="ECO:0000259" key="2">
    <source>
        <dbReference type="Pfam" id="PF17667"/>
    </source>
</evidence>
<dbReference type="Gene3D" id="1.10.510.10">
    <property type="entry name" value="Transferase(Phosphotransferase) domain 1"/>
    <property type="match status" value="1"/>
</dbReference>